<reference evidence="1 2" key="1">
    <citation type="journal article" date="2019" name="Environ. Microbiol.">
        <title>Genomics insights into ecotype formation of ammonia-oxidizing archaea in the deep ocean.</title>
        <authorList>
            <person name="Wang Y."/>
            <person name="Huang J.M."/>
            <person name="Cui G.J."/>
            <person name="Nunoura T."/>
            <person name="Takaki Y."/>
            <person name="Li W.L."/>
            <person name="Li J."/>
            <person name="Gao Z.M."/>
            <person name="Takai K."/>
            <person name="Zhang A.Q."/>
            <person name="Stepanauskas R."/>
        </authorList>
    </citation>
    <scope>NUCLEOTIDE SEQUENCE [LARGE SCALE GENOMIC DNA]</scope>
    <source>
        <strain evidence="1 2">G13</strain>
    </source>
</reference>
<accession>A0A7K4NSE0</accession>
<gene>
    <name evidence="1" type="ORF">HX827_01290</name>
</gene>
<evidence type="ECO:0000313" key="1">
    <source>
        <dbReference type="EMBL" id="NWK05962.1"/>
    </source>
</evidence>
<evidence type="ECO:0008006" key="3">
    <source>
        <dbReference type="Google" id="ProtNLM"/>
    </source>
</evidence>
<evidence type="ECO:0000313" key="2">
    <source>
        <dbReference type="Proteomes" id="UP000534207"/>
    </source>
</evidence>
<name>A0A7K4NSE0_9ARCH</name>
<dbReference type="Gene3D" id="3.40.50.150">
    <property type="entry name" value="Vaccinia Virus protein VP39"/>
    <property type="match status" value="1"/>
</dbReference>
<dbReference type="Proteomes" id="UP000534207">
    <property type="component" value="Unassembled WGS sequence"/>
</dbReference>
<proteinExistence type="predicted"/>
<dbReference type="AlphaFoldDB" id="A0A7K4NSE0"/>
<sequence length="198" mass="22534">MKNESHKTAIPRKEWSKPGRWLYEHFFQKDNITLGSMLDFGAGKSIDSECWQKETGAIAQAYDEHEQPKFPGRGNRPDGQKFGLVTVIFVLNVVETDQDRIKILNDAMQYVKPDGYIFIATRSKKDIANAVKRGNNWKEISPGAYVSDPRKNTIQCGVDDQDIQSLISKSDYSHFTYKELNEHPGSEIGCALFQNTRT</sequence>
<dbReference type="InterPro" id="IPR029063">
    <property type="entry name" value="SAM-dependent_MTases_sf"/>
</dbReference>
<comment type="caution">
    <text evidence="1">The sequence shown here is derived from an EMBL/GenBank/DDBJ whole genome shotgun (WGS) entry which is preliminary data.</text>
</comment>
<dbReference type="EMBL" id="JACASW010000002">
    <property type="protein sequence ID" value="NWK05962.1"/>
    <property type="molecule type" value="Genomic_DNA"/>
</dbReference>
<dbReference type="SUPFAM" id="SSF53335">
    <property type="entry name" value="S-adenosyl-L-methionine-dependent methyltransferases"/>
    <property type="match status" value="1"/>
</dbReference>
<protein>
    <recommendedName>
        <fullName evidence="3">Class I SAM-dependent methyltransferase</fullName>
    </recommendedName>
</protein>
<organism evidence="1 2">
    <name type="scientific">Marine Group I thaumarchaeote</name>
    <dbReference type="NCBI Taxonomy" id="2511932"/>
    <lineage>
        <taxon>Archaea</taxon>
        <taxon>Nitrososphaerota</taxon>
        <taxon>Marine Group I</taxon>
    </lineage>
</organism>